<dbReference type="Gene3D" id="2.40.128.520">
    <property type="match status" value="1"/>
</dbReference>
<dbReference type="PANTHER" id="PTHR36919:SF2">
    <property type="entry name" value="BLL6627 PROTEIN"/>
    <property type="match status" value="1"/>
</dbReference>
<dbReference type="Proteomes" id="UP000253941">
    <property type="component" value="Unassembled WGS sequence"/>
</dbReference>
<dbReference type="PANTHER" id="PTHR36919">
    <property type="entry name" value="BLR1215 PROTEIN"/>
    <property type="match status" value="1"/>
</dbReference>
<organism evidence="2 3">
    <name type="scientific">Ferruginivarius sediminum</name>
    <dbReference type="NCBI Taxonomy" id="2661937"/>
    <lineage>
        <taxon>Bacteria</taxon>
        <taxon>Pseudomonadati</taxon>
        <taxon>Pseudomonadota</taxon>
        <taxon>Alphaproteobacteria</taxon>
        <taxon>Rhodospirillales</taxon>
        <taxon>Rhodospirillaceae</taxon>
        <taxon>Ferruginivarius</taxon>
    </lineage>
</organism>
<evidence type="ECO:0000313" key="2">
    <source>
        <dbReference type="EMBL" id="RDD63451.1"/>
    </source>
</evidence>
<evidence type="ECO:0000313" key="3">
    <source>
        <dbReference type="Proteomes" id="UP000253941"/>
    </source>
</evidence>
<dbReference type="Pfam" id="PF09917">
    <property type="entry name" value="DUF2147"/>
    <property type="match status" value="1"/>
</dbReference>
<proteinExistence type="predicted"/>
<dbReference type="EMBL" id="QPMH01000002">
    <property type="protein sequence ID" value="RDD63451.1"/>
    <property type="molecule type" value="Genomic_DNA"/>
</dbReference>
<evidence type="ECO:0000259" key="1">
    <source>
        <dbReference type="Pfam" id="PF09917"/>
    </source>
</evidence>
<dbReference type="AlphaFoldDB" id="A0A369TDM3"/>
<comment type="caution">
    <text evidence="2">The sequence shown here is derived from an EMBL/GenBank/DDBJ whole genome shotgun (WGS) entry which is preliminary data.</text>
</comment>
<name>A0A369TDM3_9PROT</name>
<sequence>MIRRMSDQGFVATMKLVPFLIVMLLSVVHGPVSLSAQELTPVGVWLHDNERIRVKVAPCDEQRDEPLCGKIVWLKNPEDEEGKPRLDTENPDQAQRDQLVIGTTVIHGLVRSGPRVWTDGTIYNPDDGETYRARVTVVDPNTLHVRIYVMLPLFGETKVWTRVED</sequence>
<dbReference type="InterPro" id="IPR019223">
    <property type="entry name" value="DUF2147"/>
</dbReference>
<feature type="domain" description="DUF2147" evidence="1">
    <location>
        <begin position="43"/>
        <end position="162"/>
    </location>
</feature>
<gene>
    <name evidence="2" type="ORF">DRB17_03140</name>
</gene>
<keyword evidence="3" id="KW-1185">Reference proteome</keyword>
<accession>A0A369TDM3</accession>
<reference evidence="2 3" key="1">
    <citation type="submission" date="2018-07" db="EMBL/GenBank/DDBJ databases">
        <title>Venubactetium sediminum gen. nov., sp. nov., isolated from a marine solar saltern.</title>
        <authorList>
            <person name="Wang S."/>
        </authorList>
    </citation>
    <scope>NUCLEOTIDE SEQUENCE [LARGE SCALE GENOMIC DNA]</scope>
    <source>
        <strain evidence="2 3">WD2A32</strain>
    </source>
</reference>
<protein>
    <submittedName>
        <fullName evidence="2">DUF2147 domain-containing protein</fullName>
    </submittedName>
</protein>